<organism evidence="1 2">
    <name type="scientific">Tritonibacter horizontis</name>
    <dbReference type="NCBI Taxonomy" id="1768241"/>
    <lineage>
        <taxon>Bacteria</taxon>
        <taxon>Pseudomonadati</taxon>
        <taxon>Pseudomonadota</taxon>
        <taxon>Alphaproteobacteria</taxon>
        <taxon>Rhodobacterales</taxon>
        <taxon>Paracoccaceae</taxon>
        <taxon>Tritonibacter</taxon>
    </lineage>
</organism>
<evidence type="ECO:0000313" key="2">
    <source>
        <dbReference type="Proteomes" id="UP000068382"/>
    </source>
</evidence>
<reference evidence="1 2" key="1">
    <citation type="submission" date="2015-12" db="EMBL/GenBank/DDBJ databases">
        <title>Genome sequence of the marine Rhodobacteraceae strain O3.65, Candidatus Tritonibacter horizontis.</title>
        <authorList>
            <person name="Poehlein A."/>
            <person name="Giebel H.A."/>
            <person name="Voget S."/>
            <person name="Brinkhoff T."/>
        </authorList>
    </citation>
    <scope>NUCLEOTIDE SEQUENCE [LARGE SCALE GENOMIC DNA]</scope>
    <source>
        <strain evidence="1 2">O3.65</strain>
    </source>
</reference>
<comment type="caution">
    <text evidence="1">The sequence shown here is derived from an EMBL/GenBank/DDBJ whole genome shotgun (WGS) entry which is preliminary data.</text>
</comment>
<sequence length="104" mass="12365">MAHMRTKTPNAPSYDVIGRAYKNDKGVDEIIHLQRSYWDYVEWLEATTEIKFADWVTHCDNNPSERYSLSHLLMYWLWTDECNRFREGLPTPNSYPPMGYEGWG</sequence>
<gene>
    <name evidence="1" type="ORF">TRIHO_35430</name>
</gene>
<name>A0A132BTQ3_9RHOB</name>
<accession>A0A132BTQ3</accession>
<dbReference type="EMBL" id="LPUY01000093">
    <property type="protein sequence ID" value="KUP91586.1"/>
    <property type="molecule type" value="Genomic_DNA"/>
</dbReference>
<evidence type="ECO:0000313" key="1">
    <source>
        <dbReference type="EMBL" id="KUP91586.1"/>
    </source>
</evidence>
<protein>
    <submittedName>
        <fullName evidence="1">Uncharacterized protein</fullName>
    </submittedName>
</protein>
<dbReference type="Proteomes" id="UP000068382">
    <property type="component" value="Unassembled WGS sequence"/>
</dbReference>
<keyword evidence="2" id="KW-1185">Reference proteome</keyword>
<proteinExistence type="predicted"/>
<dbReference type="AlphaFoldDB" id="A0A132BTQ3"/>